<dbReference type="RefSeq" id="XP_008594808.1">
    <property type="nucleotide sequence ID" value="XM_008596586.1"/>
</dbReference>
<feature type="region of interest" description="Disordered" evidence="8">
    <location>
        <begin position="507"/>
        <end position="537"/>
    </location>
</feature>
<dbReference type="InParanoid" id="J4KQN7"/>
<feature type="domain" description="Inner centromere protein ARK-binding" evidence="9">
    <location>
        <begin position="1108"/>
        <end position="1162"/>
    </location>
</feature>
<name>J4KQN7_BEAB2</name>
<reference evidence="10 11" key="1">
    <citation type="journal article" date="2012" name="Sci. Rep.">
        <title>Genomic perspectives on the evolution of fungal entomopathogenicity in Beauveria bassiana.</title>
        <authorList>
            <person name="Xiao G."/>
            <person name="Ying S.H."/>
            <person name="Zheng P."/>
            <person name="Wang Z.L."/>
            <person name="Zhang S."/>
            <person name="Xie X.Q."/>
            <person name="Shang Y."/>
            <person name="St Leger R.J."/>
            <person name="Zhao G.P."/>
            <person name="Wang C."/>
            <person name="Feng M.G."/>
        </authorList>
    </citation>
    <scope>NUCLEOTIDE SEQUENCE [LARGE SCALE GENOMIC DNA]</scope>
    <source>
        <strain evidence="10 11">ARSEF 2860</strain>
    </source>
</reference>
<feature type="compositionally biased region" description="Acidic residues" evidence="8">
    <location>
        <begin position="1110"/>
        <end position="1120"/>
    </location>
</feature>
<dbReference type="HOGENOM" id="CLU_003318_1_0_1"/>
<sequence>MAAMRGPRLQAGSAPWIAEERSSALQIVQSEVEEFSFSARNEMEWLNEHMAGIFDENETNFADAFKTPGKLRGKTPRTIRTVAVPGDTRVPLSDVFTATPNGATPQHTNKLLSPKAISRAPKFLAAGAKLMPQPQSTKDSGYYGSQDVDAAAPVFGDLESSSQKRVISYDINMAIKQNQFQVPHTDMPENTLQNLKEEQKRQFTKQPVFFDIESSPTRRNFASQAPSSSPLKHSPLKSPIPHSDITDVAVENDEPESPSEASSPIRQVMRKSSLNFASLPAREPLAAGKIAGRVSRVSHLDKASAGRSLGHASKDNGLEAGSQDDMDKAAEEVPVQLTFDEPMNHTRTYTQRLQDQINQLGKSNSNTLGPTHSHATISSENQTALPSSQSHPIVPASPTRKQSISKVLQTTPGAFPEEEEEEEDDDWIEPPSVAPPTDTRPAFPKSYSADAMEGIQGKGTIGQPEFAVAKTQHGTHFKTHGKSASVSTLPSMTDAKSDLTLTKFASESNGLDTVPESQGAETPSGSPSRLFRDSPLKQMKSKLSSILKGSRSLLASSAAISAEGKSSLLSSSTVQLGLHPSPSTASLASKMRIASGISQNTEGSLSPTKTRRTRASAERAREDQKRREKEARLMAEQMDRLDKAREKEREKARVFSKEQERIAAMEQEIAAKKNQEEQMHAKQTPKALSNSRGAKLSDDEQNTISQDVAMLDVPQIAPPSAVRMTSTTHSLRNRDVKRPVKPIKEDGTTKQAPTVIRVKPGSQHSQFHQAGRQSTIPQDPASLSNSQHQQSVNASKASLHSKVSLQSLKSSTNARPRAADTAARKKEAEEREAQKRRDAKAEAERKRVASQEEQRRNEQQRRAEAERQKKDKELAEERKTAQRQAALDKAKQTKAPPPAARSQPNAPPDFTMSQQQKMESQGNRPPSRMMAGAQRQQAGANSSKAGTKRLVGHANNEDSQDSRPPTRTGPAYQAKDAKRRRTSEVLQDSAESGNNPSKGHVVRPSPGFKKDVPSKLLFQNGYSNAPPSAVHDLFKASVTSHQLQSKTARPVDMAQISKGNIPFAPNAAGPAFKTPARPGPYLAGKSAAKSVPRPSPQFQNGEAIDLPEIQTDDEDEEDDPGINNIAGWAASPDLRAALMRQETMDPSQIFGPPAPLNMEEVFSKSKDRWPKFRARTSSANWSGPDGLTEDDIRKDMAAREKLRREGGWSYEMSKDVL</sequence>
<comment type="subcellular location">
    <subcellularLocation>
        <location evidence="2">Cytoplasm</location>
        <location evidence="2">Cytoskeleton</location>
        <location evidence="2">Spindle</location>
    </subcellularLocation>
    <subcellularLocation>
        <location evidence="1">Nucleus</location>
    </subcellularLocation>
</comment>
<feature type="compositionally biased region" description="Basic and acidic residues" evidence="8">
    <location>
        <begin position="671"/>
        <end position="680"/>
    </location>
</feature>
<organism evidence="10 11">
    <name type="scientific">Beauveria bassiana (strain ARSEF 2860)</name>
    <name type="common">White muscardine disease fungus</name>
    <name type="synonym">Tritirachium shiotae</name>
    <dbReference type="NCBI Taxonomy" id="655819"/>
    <lineage>
        <taxon>Eukaryota</taxon>
        <taxon>Fungi</taxon>
        <taxon>Dikarya</taxon>
        <taxon>Ascomycota</taxon>
        <taxon>Pezizomycotina</taxon>
        <taxon>Sordariomycetes</taxon>
        <taxon>Hypocreomycetidae</taxon>
        <taxon>Hypocreales</taxon>
        <taxon>Cordycipitaceae</taxon>
        <taxon>Beauveria</taxon>
    </lineage>
</organism>
<dbReference type="GO" id="GO:0005634">
    <property type="term" value="C:nucleus"/>
    <property type="evidence" value="ECO:0007669"/>
    <property type="project" value="UniProtKB-SubCell"/>
</dbReference>
<dbReference type="Proteomes" id="UP000002762">
    <property type="component" value="Unassembled WGS sequence"/>
</dbReference>
<feature type="compositionally biased region" description="Acidic residues" evidence="8">
    <location>
        <begin position="416"/>
        <end position="428"/>
    </location>
</feature>
<feature type="region of interest" description="Disordered" evidence="8">
    <location>
        <begin position="302"/>
        <end position="327"/>
    </location>
</feature>
<feature type="compositionally biased region" description="Polar residues" evidence="8">
    <location>
        <begin position="596"/>
        <end position="608"/>
    </location>
</feature>
<evidence type="ECO:0000313" key="11">
    <source>
        <dbReference type="Proteomes" id="UP000002762"/>
    </source>
</evidence>
<evidence type="ECO:0000256" key="5">
    <source>
        <dbReference type="ARBA" id="ARBA00022829"/>
    </source>
</evidence>
<evidence type="ECO:0000256" key="4">
    <source>
        <dbReference type="ARBA" id="ARBA00022490"/>
    </source>
</evidence>
<feature type="compositionally biased region" description="Basic and acidic residues" evidence="8">
    <location>
        <begin position="732"/>
        <end position="748"/>
    </location>
</feature>
<feature type="region of interest" description="Disordered" evidence="8">
    <location>
        <begin position="671"/>
        <end position="1013"/>
    </location>
</feature>
<dbReference type="GeneID" id="19884501"/>
<evidence type="ECO:0000256" key="7">
    <source>
        <dbReference type="ARBA" id="ARBA00023242"/>
    </source>
</evidence>
<protein>
    <submittedName>
        <fullName evidence="10">Inner centromere protein</fullName>
    </submittedName>
</protein>
<dbReference type="CDD" id="cd22249">
    <property type="entry name" value="UDM1_RNF168_RNF169-like"/>
    <property type="match status" value="1"/>
</dbReference>
<dbReference type="GO" id="GO:0005819">
    <property type="term" value="C:spindle"/>
    <property type="evidence" value="ECO:0007669"/>
    <property type="project" value="UniProtKB-SubCell"/>
</dbReference>
<feature type="compositionally biased region" description="Polar residues" evidence="8">
    <location>
        <begin position="911"/>
        <end position="924"/>
    </location>
</feature>
<feature type="region of interest" description="Disordered" evidence="8">
    <location>
        <begin position="360"/>
        <end position="445"/>
    </location>
</feature>
<feature type="region of interest" description="Disordered" evidence="8">
    <location>
        <begin position="471"/>
        <end position="490"/>
    </location>
</feature>
<feature type="region of interest" description="Disordered" evidence="8">
    <location>
        <begin position="574"/>
        <end position="659"/>
    </location>
</feature>
<proteinExistence type="inferred from homology"/>
<accession>J4KQN7</accession>
<feature type="compositionally biased region" description="Low complexity" evidence="8">
    <location>
        <begin position="928"/>
        <end position="940"/>
    </location>
</feature>
<dbReference type="STRING" id="655819.J4KQN7"/>
<keyword evidence="6" id="KW-0206">Cytoskeleton</keyword>
<keyword evidence="5" id="KW-0159">Chromosome partition</keyword>
<feature type="compositionally biased region" description="Polar residues" evidence="8">
    <location>
        <begin position="399"/>
        <end position="412"/>
    </location>
</feature>
<evidence type="ECO:0000256" key="1">
    <source>
        <dbReference type="ARBA" id="ARBA00004123"/>
    </source>
</evidence>
<feature type="compositionally biased region" description="Polar residues" evidence="8">
    <location>
        <begin position="507"/>
        <end position="527"/>
    </location>
</feature>
<dbReference type="OrthoDB" id="6123at2759"/>
<dbReference type="GO" id="GO:0007059">
    <property type="term" value="P:chromosome segregation"/>
    <property type="evidence" value="ECO:0007669"/>
    <property type="project" value="UniProtKB-KW"/>
</dbReference>
<dbReference type="AlphaFoldDB" id="J4KQN7"/>
<evidence type="ECO:0000256" key="3">
    <source>
        <dbReference type="ARBA" id="ARBA00010042"/>
    </source>
</evidence>
<keyword evidence="11" id="KW-1185">Reference proteome</keyword>
<feature type="compositionally biased region" description="Polar residues" evidence="8">
    <location>
        <begin position="360"/>
        <end position="391"/>
    </location>
</feature>
<keyword evidence="7" id="KW-0539">Nucleus</keyword>
<dbReference type="InterPro" id="IPR005635">
    <property type="entry name" value="Inner_centromere_prot_ARK-bd"/>
</dbReference>
<evidence type="ECO:0000256" key="6">
    <source>
        <dbReference type="ARBA" id="ARBA00023212"/>
    </source>
</evidence>
<feature type="compositionally biased region" description="Basic and acidic residues" evidence="8">
    <location>
        <begin position="615"/>
        <end position="659"/>
    </location>
</feature>
<evidence type="ECO:0000256" key="8">
    <source>
        <dbReference type="SAM" id="MobiDB-lite"/>
    </source>
</evidence>
<dbReference type="PANTHER" id="PTHR13142:SF1">
    <property type="entry name" value="INNER CENTROMERE PROTEIN"/>
    <property type="match status" value="1"/>
</dbReference>
<evidence type="ECO:0000256" key="2">
    <source>
        <dbReference type="ARBA" id="ARBA00004186"/>
    </source>
</evidence>
<evidence type="ECO:0000259" key="9">
    <source>
        <dbReference type="Pfam" id="PF03941"/>
    </source>
</evidence>
<feature type="region of interest" description="Disordered" evidence="8">
    <location>
        <begin position="214"/>
        <end position="243"/>
    </location>
</feature>
<keyword evidence="4" id="KW-0963">Cytoplasm</keyword>
<feature type="compositionally biased region" description="Polar residues" evidence="8">
    <location>
        <begin position="762"/>
        <end position="814"/>
    </location>
</feature>
<feature type="compositionally biased region" description="Basic and acidic residues" evidence="8">
    <location>
        <begin position="822"/>
        <end position="891"/>
    </location>
</feature>
<feature type="region of interest" description="Disordered" evidence="8">
    <location>
        <begin position="1067"/>
        <end position="1127"/>
    </location>
</feature>
<dbReference type="EMBL" id="JH725152">
    <property type="protein sequence ID" value="EJP69524.1"/>
    <property type="molecule type" value="Genomic_DNA"/>
</dbReference>
<dbReference type="PANTHER" id="PTHR13142">
    <property type="entry name" value="INNER CENTROMERE PROTEIN"/>
    <property type="match status" value="1"/>
</dbReference>
<gene>
    <name evidence="10" type="ORF">BBA_01489</name>
</gene>
<feature type="compositionally biased region" description="Polar residues" evidence="8">
    <location>
        <begin position="214"/>
        <end position="225"/>
    </location>
</feature>
<dbReference type="Pfam" id="PF03941">
    <property type="entry name" value="INCENP_ARK-bind"/>
    <property type="match status" value="1"/>
</dbReference>
<comment type="similarity">
    <text evidence="3">Belongs to the INCENP family.</text>
</comment>
<feature type="compositionally biased region" description="Polar residues" evidence="8">
    <location>
        <begin position="984"/>
        <end position="997"/>
    </location>
</feature>
<feature type="compositionally biased region" description="Low complexity" evidence="8">
    <location>
        <begin position="226"/>
        <end position="241"/>
    </location>
</feature>
<evidence type="ECO:0000313" key="10">
    <source>
        <dbReference type="EMBL" id="EJP69524.1"/>
    </source>
</evidence>